<sequence length="37" mass="3896">MVGPAGPEPTALTIEFPPGREPLRATDRSSSGLDEFP</sequence>
<protein>
    <submittedName>
        <fullName evidence="2">Uncharacterized protein</fullName>
    </submittedName>
</protein>
<feature type="compositionally biased region" description="Polar residues" evidence="1">
    <location>
        <begin position="28"/>
        <end position="37"/>
    </location>
</feature>
<dbReference type="AlphaFoldDB" id="D1CSE9"/>
<proteinExistence type="predicted"/>
<organism evidence="2">
    <name type="scientific">Ensifer adhaerens</name>
    <name type="common">Sinorhizobium morelense</name>
    <dbReference type="NCBI Taxonomy" id="106592"/>
    <lineage>
        <taxon>Bacteria</taxon>
        <taxon>Pseudomonadati</taxon>
        <taxon>Pseudomonadota</taxon>
        <taxon>Alphaproteobacteria</taxon>
        <taxon>Hyphomicrobiales</taxon>
        <taxon>Rhizobiaceae</taxon>
        <taxon>Sinorhizobium/Ensifer group</taxon>
        <taxon>Ensifer</taxon>
    </lineage>
</organism>
<dbReference type="EMBL" id="DQ403288">
    <property type="protein sequence ID" value="ABD74753.1"/>
    <property type="molecule type" value="Genomic_DNA"/>
</dbReference>
<feature type="region of interest" description="Disordered" evidence="1">
    <location>
        <begin position="1"/>
        <end position="37"/>
    </location>
</feature>
<feature type="non-terminal residue" evidence="2">
    <location>
        <position position="37"/>
    </location>
</feature>
<evidence type="ECO:0000256" key="1">
    <source>
        <dbReference type="SAM" id="MobiDB-lite"/>
    </source>
</evidence>
<accession>D1CSE9</accession>
<reference evidence="2" key="1">
    <citation type="submission" date="2006-02" db="EMBL/GenBank/DDBJ databases">
        <title>Sampling the accessory genome of the Sinorhizobium genus by suppressive subtractive hybridization.</title>
        <authorList>
            <person name="Moulin L."/>
            <person name="Ghazoui Z."/>
            <person name="Young P."/>
        </authorList>
    </citation>
    <scope>NUCLEOTIDE SEQUENCE</scope>
    <source>
        <strain evidence="2">LMG20216</strain>
    </source>
</reference>
<name>D1CSE9_ENSAD</name>
<evidence type="ECO:0000313" key="2">
    <source>
        <dbReference type="EMBL" id="ABD74753.1"/>
    </source>
</evidence>